<dbReference type="GO" id="GO:0140359">
    <property type="term" value="F:ABC-type transporter activity"/>
    <property type="evidence" value="ECO:0007669"/>
    <property type="project" value="InterPro"/>
</dbReference>
<name>A0A7X1N927_9BURK</name>
<dbReference type="Pfam" id="PF01061">
    <property type="entry name" value="ABC2_membrane"/>
    <property type="match status" value="1"/>
</dbReference>
<feature type="domain" description="ABC transmembrane type-2" evidence="10">
    <location>
        <begin position="28"/>
        <end position="252"/>
    </location>
</feature>
<feature type="transmembrane region" description="Helical" evidence="9">
    <location>
        <begin position="141"/>
        <end position="163"/>
    </location>
</feature>
<evidence type="ECO:0000256" key="5">
    <source>
        <dbReference type="ARBA" id="ARBA00022692"/>
    </source>
</evidence>
<dbReference type="PROSITE" id="PS51012">
    <property type="entry name" value="ABC_TM2"/>
    <property type="match status" value="1"/>
</dbReference>
<evidence type="ECO:0000256" key="9">
    <source>
        <dbReference type="RuleBase" id="RU361157"/>
    </source>
</evidence>
<protein>
    <recommendedName>
        <fullName evidence="9">Transport permease protein</fullName>
    </recommendedName>
</protein>
<evidence type="ECO:0000259" key="10">
    <source>
        <dbReference type="PROSITE" id="PS51012"/>
    </source>
</evidence>
<evidence type="ECO:0000256" key="4">
    <source>
        <dbReference type="ARBA" id="ARBA00022475"/>
    </source>
</evidence>
<keyword evidence="5 9" id="KW-0812">Transmembrane</keyword>
<proteinExistence type="inferred from homology"/>
<evidence type="ECO:0000256" key="3">
    <source>
        <dbReference type="ARBA" id="ARBA00022448"/>
    </source>
</evidence>
<keyword evidence="7" id="KW-0762">Sugar transport</keyword>
<dbReference type="GO" id="GO:0005886">
    <property type="term" value="C:plasma membrane"/>
    <property type="evidence" value="ECO:0007669"/>
    <property type="project" value="UniProtKB-SubCell"/>
</dbReference>
<evidence type="ECO:0000256" key="2">
    <source>
        <dbReference type="ARBA" id="ARBA00007783"/>
    </source>
</evidence>
<gene>
    <name evidence="11" type="ORF">GCT13_12075</name>
</gene>
<evidence type="ECO:0000256" key="6">
    <source>
        <dbReference type="ARBA" id="ARBA00022989"/>
    </source>
</evidence>
<feature type="transmembrane region" description="Helical" evidence="9">
    <location>
        <begin position="30"/>
        <end position="51"/>
    </location>
</feature>
<dbReference type="InterPro" id="IPR013525">
    <property type="entry name" value="ABC2_TM"/>
</dbReference>
<sequence>MVSFRTSLDHVWLLARQDLVDRHRENALGAAWLLLQPLAFIALFSTVFSHFMRSRLGTYADPYLYTVYLISGLLMWNLFSNIVSRLAAVYSGKAHLIRKISVNLWIMPLHIVVSEWVVYVIAMSFFAVFLLVIGHPIGPQWCLLPAVALLLSALAYGLGVMLGTIDVFVPDVKNVLNIVLQFGFWLTPVVYLADILPLWAEHLMHFNPVFWAVDATHGIVVWHRWPPLEEFAALAVTCVVSLVASRALLARLQAEVRDLL</sequence>
<accession>A0A7X1N927</accession>
<dbReference type="InterPro" id="IPR047817">
    <property type="entry name" value="ABC2_TM_bact-type"/>
</dbReference>
<organism evidence="11 12">
    <name type="scientific">Paraburkholderia franconis</name>
    <dbReference type="NCBI Taxonomy" id="2654983"/>
    <lineage>
        <taxon>Bacteria</taxon>
        <taxon>Pseudomonadati</taxon>
        <taxon>Pseudomonadota</taxon>
        <taxon>Betaproteobacteria</taxon>
        <taxon>Burkholderiales</taxon>
        <taxon>Burkholderiaceae</taxon>
        <taxon>Paraburkholderia</taxon>
    </lineage>
</organism>
<keyword evidence="3 9" id="KW-0813">Transport</keyword>
<feature type="transmembrane region" description="Helical" evidence="9">
    <location>
        <begin position="231"/>
        <end position="249"/>
    </location>
</feature>
<comment type="subcellular location">
    <subcellularLocation>
        <location evidence="9">Cell inner membrane</location>
        <topology evidence="9">Multi-pass membrane protein</topology>
    </subcellularLocation>
    <subcellularLocation>
        <location evidence="1">Cell membrane</location>
        <topology evidence="1">Multi-pass membrane protein</topology>
    </subcellularLocation>
</comment>
<dbReference type="Proteomes" id="UP000484381">
    <property type="component" value="Unassembled WGS sequence"/>
</dbReference>
<keyword evidence="4 9" id="KW-1003">Cell membrane</keyword>
<reference evidence="11 12" key="1">
    <citation type="submission" date="2019-10" db="EMBL/GenBank/DDBJ databases">
        <title>Paraburkholderia sp. isolated from nodules of Mimosa pudica from Brazilian Atlantic Forest soils.</title>
        <authorList>
            <person name="Paulitsch F."/>
            <person name="Hungria M."/>
            <person name="Dall'Agnol R."/>
        </authorList>
    </citation>
    <scope>NUCLEOTIDE SEQUENCE [LARGE SCALE GENOMIC DNA]</scope>
    <source>
        <strain evidence="11 12">CNPSo 3157</strain>
    </source>
</reference>
<keyword evidence="6 9" id="KW-1133">Transmembrane helix</keyword>
<evidence type="ECO:0000313" key="11">
    <source>
        <dbReference type="EMBL" id="MPW17647.1"/>
    </source>
</evidence>
<keyword evidence="7" id="KW-0625">Polysaccharide transport</keyword>
<dbReference type="GO" id="GO:0015920">
    <property type="term" value="P:lipopolysaccharide transport"/>
    <property type="evidence" value="ECO:0007669"/>
    <property type="project" value="TreeGrafter"/>
</dbReference>
<dbReference type="PANTHER" id="PTHR30413">
    <property type="entry name" value="INNER MEMBRANE TRANSPORT PERMEASE"/>
    <property type="match status" value="1"/>
</dbReference>
<feature type="transmembrane region" description="Helical" evidence="9">
    <location>
        <begin position="63"/>
        <end position="83"/>
    </location>
</feature>
<keyword evidence="8 9" id="KW-0472">Membrane</keyword>
<dbReference type="EMBL" id="WHNP01000009">
    <property type="protein sequence ID" value="MPW17647.1"/>
    <property type="molecule type" value="Genomic_DNA"/>
</dbReference>
<keyword evidence="12" id="KW-1185">Reference proteome</keyword>
<dbReference type="AlphaFoldDB" id="A0A7X1N927"/>
<evidence type="ECO:0000256" key="7">
    <source>
        <dbReference type="ARBA" id="ARBA00023047"/>
    </source>
</evidence>
<evidence type="ECO:0000256" key="1">
    <source>
        <dbReference type="ARBA" id="ARBA00004651"/>
    </source>
</evidence>
<evidence type="ECO:0000256" key="8">
    <source>
        <dbReference type="ARBA" id="ARBA00023136"/>
    </source>
</evidence>
<comment type="similarity">
    <text evidence="2 9">Belongs to the ABC-2 integral membrane protein family.</text>
</comment>
<evidence type="ECO:0000313" key="12">
    <source>
        <dbReference type="Proteomes" id="UP000484381"/>
    </source>
</evidence>
<dbReference type="RefSeq" id="WP_152758187.1">
    <property type="nucleotide sequence ID" value="NZ_WHNP01000009.1"/>
</dbReference>
<dbReference type="GO" id="GO:0015774">
    <property type="term" value="P:polysaccharide transport"/>
    <property type="evidence" value="ECO:0007669"/>
    <property type="project" value="UniProtKB-KW"/>
</dbReference>
<feature type="transmembrane region" description="Helical" evidence="9">
    <location>
        <begin position="116"/>
        <end position="134"/>
    </location>
</feature>
<comment type="caution">
    <text evidence="11">The sequence shown here is derived from an EMBL/GenBank/DDBJ whole genome shotgun (WGS) entry which is preliminary data.</text>
</comment>
<dbReference type="PANTHER" id="PTHR30413:SF10">
    <property type="entry name" value="CAPSULE POLYSACCHARIDE EXPORT INNER-MEMBRANE PROTEIN CTRC"/>
    <property type="match status" value="1"/>
</dbReference>
<feature type="transmembrane region" description="Helical" evidence="9">
    <location>
        <begin position="175"/>
        <end position="196"/>
    </location>
</feature>